<name>A0AAN8XCP1_HALRR</name>
<dbReference type="Proteomes" id="UP001381693">
    <property type="component" value="Unassembled WGS sequence"/>
</dbReference>
<sequence>MNANCNVHMGGVQIDVEKCKRSCQHQVCKRLCPMKCTKNVCEKPCSKRLRCGHPCIGYCGDPCPLLCRICDSEKLAKLIVGNENNPLARFVLLEGCGHVLEAGDLHKLLSQETGEIGMKLCPVCHEPIYANRRFFDLIMKSYVDVQQLLMKLISNIKDQKEEVWEFMKGMQGLSNFKNEVHQICKLFPYTQNMQELSYIAACEVNLCKFRMQVLHQMDIFLNENKAFIAISMPHIHFIKERVMQLSIRISPQMMEEITCELQRLRVLTYIRRLQQSAEESADAELRKILCSIENLMDPKIRFDRDLEEKVIQQLTLSKKYSSDGLPVSVKERITILPAVGLGQGHWFKCPNSHIYNINDCGRATGIRDCPKCSTAISGRQLAL</sequence>
<dbReference type="EMBL" id="JAXCGZ010008079">
    <property type="protein sequence ID" value="KAK7077998.1"/>
    <property type="molecule type" value="Genomic_DNA"/>
</dbReference>
<keyword evidence="4" id="KW-0863">Zinc-finger</keyword>
<dbReference type="PROSITE" id="PS51379">
    <property type="entry name" value="4FE4S_FER_2"/>
    <property type="match status" value="1"/>
</dbReference>
<keyword evidence="2" id="KW-0963">Cytoplasm</keyword>
<organism evidence="9 10">
    <name type="scientific">Halocaridina rubra</name>
    <name type="common">Hawaiian red shrimp</name>
    <dbReference type="NCBI Taxonomy" id="373956"/>
    <lineage>
        <taxon>Eukaryota</taxon>
        <taxon>Metazoa</taxon>
        <taxon>Ecdysozoa</taxon>
        <taxon>Arthropoda</taxon>
        <taxon>Crustacea</taxon>
        <taxon>Multicrustacea</taxon>
        <taxon>Malacostraca</taxon>
        <taxon>Eumalacostraca</taxon>
        <taxon>Eucarida</taxon>
        <taxon>Decapoda</taxon>
        <taxon>Pleocyemata</taxon>
        <taxon>Caridea</taxon>
        <taxon>Atyoidea</taxon>
        <taxon>Atyidae</taxon>
        <taxon>Halocaridina</taxon>
    </lineage>
</organism>
<dbReference type="InterPro" id="IPR017896">
    <property type="entry name" value="4Fe4S_Fe-S-bd"/>
</dbReference>
<dbReference type="GO" id="GO:0005737">
    <property type="term" value="C:cytoplasm"/>
    <property type="evidence" value="ECO:0007669"/>
    <property type="project" value="UniProtKB-SubCell"/>
</dbReference>
<proteinExistence type="predicted"/>
<evidence type="ECO:0000259" key="8">
    <source>
        <dbReference type="PROSITE" id="PS51981"/>
    </source>
</evidence>
<gene>
    <name evidence="9" type="ORF">SK128_019393</name>
</gene>
<keyword evidence="10" id="KW-1185">Reference proteome</keyword>
<dbReference type="InterPro" id="IPR046439">
    <property type="entry name" value="ZF_RZ_dom"/>
</dbReference>
<evidence type="ECO:0000259" key="7">
    <source>
        <dbReference type="PROSITE" id="PS51379"/>
    </source>
</evidence>
<evidence type="ECO:0000313" key="10">
    <source>
        <dbReference type="Proteomes" id="UP001381693"/>
    </source>
</evidence>
<keyword evidence="3" id="KW-0479">Metal-binding</keyword>
<dbReference type="GO" id="GO:0008270">
    <property type="term" value="F:zinc ion binding"/>
    <property type="evidence" value="ECO:0007669"/>
    <property type="project" value="UniProtKB-KW"/>
</dbReference>
<evidence type="ECO:0000313" key="9">
    <source>
        <dbReference type="EMBL" id="KAK7077998.1"/>
    </source>
</evidence>
<evidence type="ECO:0000256" key="2">
    <source>
        <dbReference type="ARBA" id="ARBA00022490"/>
    </source>
</evidence>
<keyword evidence="5" id="KW-0862">Zinc</keyword>
<dbReference type="Pfam" id="PF20173">
    <property type="entry name" value="ZnF_RZ-type"/>
    <property type="match status" value="1"/>
</dbReference>
<accession>A0AAN8XCP1</accession>
<feature type="domain" description="RZ-type" evidence="8">
    <location>
        <begin position="325"/>
        <end position="383"/>
    </location>
</feature>
<dbReference type="GO" id="GO:0002376">
    <property type="term" value="P:immune system process"/>
    <property type="evidence" value="ECO:0007669"/>
    <property type="project" value="UniProtKB-KW"/>
</dbReference>
<evidence type="ECO:0000256" key="4">
    <source>
        <dbReference type="ARBA" id="ARBA00022771"/>
    </source>
</evidence>
<comment type="subcellular location">
    <subcellularLocation>
        <location evidence="1">Cytoplasm</location>
    </subcellularLocation>
</comment>
<evidence type="ECO:0000256" key="3">
    <source>
        <dbReference type="ARBA" id="ARBA00022723"/>
    </source>
</evidence>
<evidence type="ECO:0000256" key="5">
    <source>
        <dbReference type="ARBA" id="ARBA00022833"/>
    </source>
</evidence>
<reference evidence="9 10" key="1">
    <citation type="submission" date="2023-11" db="EMBL/GenBank/DDBJ databases">
        <title>Halocaridina rubra genome assembly.</title>
        <authorList>
            <person name="Smith C."/>
        </authorList>
    </citation>
    <scope>NUCLEOTIDE SEQUENCE [LARGE SCALE GENOMIC DNA]</scope>
    <source>
        <strain evidence="9">EP-1</strain>
        <tissue evidence="9">Whole</tissue>
    </source>
</reference>
<evidence type="ECO:0000256" key="1">
    <source>
        <dbReference type="ARBA" id="ARBA00004496"/>
    </source>
</evidence>
<protein>
    <recommendedName>
        <fullName evidence="11">NFX1-type zinc finger-containing protein 1</fullName>
    </recommendedName>
</protein>
<dbReference type="AlphaFoldDB" id="A0AAN8XCP1"/>
<dbReference type="PROSITE" id="PS51981">
    <property type="entry name" value="ZF_RZ"/>
    <property type="match status" value="1"/>
</dbReference>
<comment type="caution">
    <text evidence="9">The sequence shown here is derived from an EMBL/GenBank/DDBJ whole genome shotgun (WGS) entry which is preliminary data.</text>
</comment>
<evidence type="ECO:0000256" key="6">
    <source>
        <dbReference type="ARBA" id="ARBA00022859"/>
    </source>
</evidence>
<feature type="domain" description="4Fe-4S ferredoxin-type" evidence="7">
    <location>
        <begin position="10"/>
        <end position="42"/>
    </location>
</feature>
<keyword evidence="6" id="KW-0391">Immunity</keyword>
<evidence type="ECO:0008006" key="11">
    <source>
        <dbReference type="Google" id="ProtNLM"/>
    </source>
</evidence>